<dbReference type="InterPro" id="IPR050478">
    <property type="entry name" value="Ethylene_sulfur-biosynth"/>
</dbReference>
<name>A0A0A1T9P7_9HYPO</name>
<dbReference type="GO" id="GO:0008483">
    <property type="term" value="F:transaminase activity"/>
    <property type="evidence" value="ECO:0007669"/>
    <property type="project" value="TreeGrafter"/>
</dbReference>
<evidence type="ECO:0000313" key="5">
    <source>
        <dbReference type="Proteomes" id="UP000039046"/>
    </source>
</evidence>
<organism evidence="4 5">
    <name type="scientific">[Torrubiella] hemipterigena</name>
    <dbReference type="NCBI Taxonomy" id="1531966"/>
    <lineage>
        <taxon>Eukaryota</taxon>
        <taxon>Fungi</taxon>
        <taxon>Dikarya</taxon>
        <taxon>Ascomycota</taxon>
        <taxon>Pezizomycotina</taxon>
        <taxon>Sordariomycetes</taxon>
        <taxon>Hypocreomycetidae</taxon>
        <taxon>Hypocreales</taxon>
        <taxon>Clavicipitaceae</taxon>
        <taxon>Clavicipitaceae incertae sedis</taxon>
        <taxon>'Torrubiella' clade</taxon>
    </lineage>
</organism>
<dbReference type="InterPro" id="IPR015422">
    <property type="entry name" value="PyrdxlP-dep_Trfase_small"/>
</dbReference>
<reference evidence="4 5" key="1">
    <citation type="journal article" date="2015" name="Genome Announc.">
        <title>Draft Genome Sequence and Gene Annotation of the Entomopathogenic Fungus Verticillium hemipterigenum.</title>
        <authorList>
            <person name="Horn F."/>
            <person name="Habel A."/>
            <person name="Scharf D.H."/>
            <person name="Dworschak J."/>
            <person name="Brakhage A.A."/>
            <person name="Guthke R."/>
            <person name="Hertweck C."/>
            <person name="Linde J."/>
        </authorList>
    </citation>
    <scope>NUCLEOTIDE SEQUENCE [LARGE SCALE GENOMIC DNA]</scope>
</reference>
<dbReference type="HOGENOM" id="CLU_017584_1_2_1"/>
<gene>
    <name evidence="4" type="ORF">VHEMI03046</name>
</gene>
<dbReference type="PANTHER" id="PTHR43795:SF39">
    <property type="entry name" value="AMINOTRANSFERASE CLASS I_CLASSII DOMAIN-CONTAINING PROTEIN"/>
    <property type="match status" value="1"/>
</dbReference>
<dbReference type="PANTHER" id="PTHR43795">
    <property type="entry name" value="BIFUNCTIONAL ASPARTATE AMINOTRANSFERASE AND GLUTAMATE/ASPARTATE-PREPHENATE AMINOTRANSFERASE-RELATED"/>
    <property type="match status" value="1"/>
</dbReference>
<dbReference type="Gene3D" id="3.40.640.10">
    <property type="entry name" value="Type I PLP-dependent aspartate aminotransferase-like (Major domain)"/>
    <property type="match status" value="1"/>
</dbReference>
<dbReference type="EMBL" id="CDHN01000001">
    <property type="protein sequence ID" value="CEJ83012.1"/>
    <property type="molecule type" value="Genomic_DNA"/>
</dbReference>
<feature type="domain" description="Aminotransferase class I/classII large" evidence="3">
    <location>
        <begin position="67"/>
        <end position="423"/>
    </location>
</feature>
<dbReference type="OrthoDB" id="7042322at2759"/>
<dbReference type="Proteomes" id="UP000039046">
    <property type="component" value="Unassembled WGS sequence"/>
</dbReference>
<dbReference type="AlphaFoldDB" id="A0A0A1T9P7"/>
<dbReference type="PROSITE" id="PS00105">
    <property type="entry name" value="AA_TRANSFER_CLASS_1"/>
    <property type="match status" value="1"/>
</dbReference>
<dbReference type="Gene3D" id="3.90.1150.10">
    <property type="entry name" value="Aspartate Aminotransferase, domain 1"/>
    <property type="match status" value="1"/>
</dbReference>
<keyword evidence="2" id="KW-0663">Pyridoxal phosphate</keyword>
<dbReference type="InterPro" id="IPR015421">
    <property type="entry name" value="PyrdxlP-dep_Trfase_major"/>
</dbReference>
<sequence length="434" mass="48990">MLSTRSQKWSKIPYHHGKDNTYHPTANPHGITFLNNAFNWLIYKDTTEFFNRNNHFDSSLCSYAEGYTGTLRLRTAMAKYMGRKFQPVQSIDPEEITFASGVTDLNEVCALVLCNPGEAIMLGRPCYGAFNKDLVMRTDTTIEWIDVGDRDQFTANCVQSYEAGYEAAKARGVTIKAMIICNPHNPLGQCYPEDSLGAIMKFCGEKGIHLISDEIYAMTTYKRQDRKSEVFTSVLSIDPTGLIDPKQVHVLYGMAKDFGAAGMRLGCVISRNREFTVAAQSICRFSSPSNFSMDLAAKLLENEQFVDELLEKSRQRLYEQRLVGEKLLTEAGIKFHNKGNAGLFLWIDLSPFLRSYDSESEQWELVDKTNEDGWRAERVLMKRLLHAGVVLDHGEGYACSHPGWFRLMYPVGEDTLREGIKRIAKVVSSPASSK</sequence>
<proteinExistence type="inferred from homology"/>
<evidence type="ECO:0000256" key="2">
    <source>
        <dbReference type="ARBA" id="ARBA00022898"/>
    </source>
</evidence>
<dbReference type="PRINTS" id="PR00753">
    <property type="entry name" value="ACCSYNTHASE"/>
</dbReference>
<dbReference type="InterPro" id="IPR004838">
    <property type="entry name" value="NHTrfase_class1_PyrdxlP-BS"/>
</dbReference>
<accession>A0A0A1T9P7</accession>
<dbReference type="STRING" id="1531966.A0A0A1T9P7"/>
<dbReference type="Pfam" id="PF00155">
    <property type="entry name" value="Aminotran_1_2"/>
    <property type="match status" value="1"/>
</dbReference>
<dbReference type="GO" id="GO:0006520">
    <property type="term" value="P:amino acid metabolic process"/>
    <property type="evidence" value="ECO:0007669"/>
    <property type="project" value="TreeGrafter"/>
</dbReference>
<keyword evidence="5" id="KW-1185">Reference proteome</keyword>
<evidence type="ECO:0000313" key="4">
    <source>
        <dbReference type="EMBL" id="CEJ83012.1"/>
    </source>
</evidence>
<dbReference type="InterPro" id="IPR004839">
    <property type="entry name" value="Aminotransferase_I/II_large"/>
</dbReference>
<evidence type="ECO:0000259" key="3">
    <source>
        <dbReference type="Pfam" id="PF00155"/>
    </source>
</evidence>
<evidence type="ECO:0000256" key="1">
    <source>
        <dbReference type="ARBA" id="ARBA00007441"/>
    </source>
</evidence>
<dbReference type="GO" id="GO:0030170">
    <property type="term" value="F:pyridoxal phosphate binding"/>
    <property type="evidence" value="ECO:0007669"/>
    <property type="project" value="InterPro"/>
</dbReference>
<dbReference type="CDD" id="cd00609">
    <property type="entry name" value="AAT_like"/>
    <property type="match status" value="1"/>
</dbReference>
<protein>
    <recommendedName>
        <fullName evidence="3">Aminotransferase class I/classII large domain-containing protein</fullName>
    </recommendedName>
</protein>
<dbReference type="SUPFAM" id="SSF53383">
    <property type="entry name" value="PLP-dependent transferases"/>
    <property type="match status" value="1"/>
</dbReference>
<comment type="similarity">
    <text evidence="1">Belongs to the class-I pyridoxal-phosphate-dependent aminotransferase family.</text>
</comment>
<dbReference type="InterPro" id="IPR015424">
    <property type="entry name" value="PyrdxlP-dep_Trfase"/>
</dbReference>